<keyword evidence="3" id="KW-0378">Hydrolase</keyword>
<evidence type="ECO:0000256" key="1">
    <source>
        <dbReference type="ARBA" id="ARBA00009199"/>
    </source>
</evidence>
<evidence type="ECO:0000313" key="3">
    <source>
        <dbReference type="EMBL" id="MCP1673772.1"/>
    </source>
</evidence>
<dbReference type="AlphaFoldDB" id="A0AAE3G1N0"/>
<dbReference type="PROSITE" id="PS00571">
    <property type="entry name" value="AMIDASES"/>
    <property type="match status" value="1"/>
</dbReference>
<dbReference type="SUPFAM" id="SSF75304">
    <property type="entry name" value="Amidase signature (AS) enzymes"/>
    <property type="match status" value="1"/>
</dbReference>
<proteinExistence type="inferred from homology"/>
<evidence type="ECO:0000313" key="4">
    <source>
        <dbReference type="Proteomes" id="UP001205843"/>
    </source>
</evidence>
<accession>A0AAE3G1N0</accession>
<dbReference type="InterPro" id="IPR000120">
    <property type="entry name" value="Amidase"/>
</dbReference>
<dbReference type="InterPro" id="IPR023631">
    <property type="entry name" value="Amidase_dom"/>
</dbReference>
<evidence type="ECO:0000259" key="2">
    <source>
        <dbReference type="Pfam" id="PF01425"/>
    </source>
</evidence>
<organism evidence="3 4">
    <name type="scientific">Natronocella acetinitrilica</name>
    <dbReference type="NCBI Taxonomy" id="414046"/>
    <lineage>
        <taxon>Bacteria</taxon>
        <taxon>Pseudomonadati</taxon>
        <taxon>Pseudomonadota</taxon>
        <taxon>Gammaproteobacteria</taxon>
        <taxon>Chromatiales</taxon>
        <taxon>Ectothiorhodospiraceae</taxon>
        <taxon>Natronocella</taxon>
    </lineage>
</organism>
<dbReference type="Pfam" id="PF01425">
    <property type="entry name" value="Amidase"/>
    <property type="match status" value="1"/>
</dbReference>
<dbReference type="InterPro" id="IPR020556">
    <property type="entry name" value="Amidase_CS"/>
</dbReference>
<gene>
    <name evidence="3" type="ORF">J2T57_000871</name>
</gene>
<dbReference type="PANTHER" id="PTHR11895">
    <property type="entry name" value="TRANSAMIDASE"/>
    <property type="match status" value="1"/>
</dbReference>
<dbReference type="InterPro" id="IPR036928">
    <property type="entry name" value="AS_sf"/>
</dbReference>
<protein>
    <submittedName>
        <fullName evidence="3">Amidase</fullName>
        <ecNumber evidence="3">3.5.1.4</ecNumber>
    </submittedName>
</protein>
<reference evidence="3" key="1">
    <citation type="submission" date="2022-03" db="EMBL/GenBank/DDBJ databases">
        <title>Genomic Encyclopedia of Type Strains, Phase III (KMG-III): the genomes of soil and plant-associated and newly described type strains.</title>
        <authorList>
            <person name="Whitman W."/>
        </authorList>
    </citation>
    <scope>NUCLEOTIDE SEQUENCE</scope>
    <source>
        <strain evidence="3">ANL 6-2</strain>
    </source>
</reference>
<feature type="domain" description="Amidase" evidence="2">
    <location>
        <begin position="57"/>
        <end position="460"/>
    </location>
</feature>
<dbReference type="GO" id="GO:0004040">
    <property type="term" value="F:amidase activity"/>
    <property type="evidence" value="ECO:0007669"/>
    <property type="project" value="UniProtKB-EC"/>
</dbReference>
<dbReference type="Proteomes" id="UP001205843">
    <property type="component" value="Unassembled WGS sequence"/>
</dbReference>
<comment type="similarity">
    <text evidence="1">Belongs to the amidase family.</text>
</comment>
<sequence length="482" mass="51414">MNFDEYGRLDALGMAGLVGSGDVTPEELLNLARQRLDSVNPTLNAVIADVPPTPGGNGRFHGVPFLLKDIFHHVRGLPTSCGSRAFAAIPADHDSTFVQRCRAAGLVVFGKTNLPELGLKAVSENDLHGATRNPWNTALTPGGSSGGAAAAVAAGVVPMAAANDGGGSIRIPAAHCGLFGLKPSRGRVPPGPSVAEVWEGACSDHVITRTVRDSAAMLDALHGADAGAPFDIPPPERPYLDECSREPGRLRIAYSVRSPIDRPVHPDHAGAVERTAVLLQGLGHEVEEAAPAIDGMELARCYLMLYFGQVAAMVRGRSVRGFELDTRALAMLGRALDSGAYVRAHARWNTFSRAMGAFLSRYDLYLTPTTATPPAQIGALQTPWLERLALRPLLWLRAGRLLLHSGMVEKLALRSLERTPFTQLANLTGLPAMSVPLFLSGEGLPVGSHFTAPFGREDQLFRLAAQLEGANPWGQRLPRFLL</sequence>
<keyword evidence="4" id="KW-1185">Reference proteome</keyword>
<dbReference type="Gene3D" id="3.90.1300.10">
    <property type="entry name" value="Amidase signature (AS) domain"/>
    <property type="match status" value="1"/>
</dbReference>
<dbReference type="PANTHER" id="PTHR11895:SF7">
    <property type="entry name" value="GLUTAMYL-TRNA(GLN) AMIDOTRANSFERASE SUBUNIT A, MITOCHONDRIAL"/>
    <property type="match status" value="1"/>
</dbReference>
<dbReference type="EMBL" id="JALJXV010000002">
    <property type="protein sequence ID" value="MCP1673772.1"/>
    <property type="molecule type" value="Genomic_DNA"/>
</dbReference>
<name>A0AAE3G1N0_9GAMM</name>
<comment type="caution">
    <text evidence="3">The sequence shown here is derived from an EMBL/GenBank/DDBJ whole genome shotgun (WGS) entry which is preliminary data.</text>
</comment>
<dbReference type="EC" id="3.5.1.4" evidence="3"/>